<organism evidence="1">
    <name type="scientific">human gut metagenome</name>
    <dbReference type="NCBI Taxonomy" id="408170"/>
    <lineage>
        <taxon>unclassified sequences</taxon>
        <taxon>metagenomes</taxon>
        <taxon>organismal metagenomes</taxon>
    </lineage>
</organism>
<evidence type="ECO:0000313" key="1">
    <source>
        <dbReference type="EMBL" id="EKC67841.1"/>
    </source>
</evidence>
<dbReference type="AlphaFoldDB" id="K1U8H2"/>
<accession>K1U8H2</accession>
<name>K1U8H2_9ZZZZ</name>
<comment type="caution">
    <text evidence="1">The sequence shown here is derived from an EMBL/GenBank/DDBJ whole genome shotgun (WGS) entry which is preliminary data.</text>
</comment>
<protein>
    <submittedName>
        <fullName evidence="1">Uncharacterized protein</fullName>
    </submittedName>
</protein>
<sequence>SNSFVIDPLGDLYKCWDEIGIKEKSSGNVKTGFDTPNMKNGHVIILHIIQNAKNVHFFRFA</sequence>
<dbReference type="EMBL" id="AJWZ01003582">
    <property type="protein sequence ID" value="EKC67841.1"/>
    <property type="molecule type" value="Genomic_DNA"/>
</dbReference>
<reference evidence="1" key="1">
    <citation type="journal article" date="2013" name="Environ. Microbiol.">
        <title>Microbiota from the distal guts of lean and obese adolescents exhibit partial functional redundancy besides clear differences in community structure.</title>
        <authorList>
            <person name="Ferrer M."/>
            <person name="Ruiz A."/>
            <person name="Lanza F."/>
            <person name="Haange S.B."/>
            <person name="Oberbach A."/>
            <person name="Till H."/>
            <person name="Bargiela R."/>
            <person name="Campoy C."/>
            <person name="Segura M.T."/>
            <person name="Richter M."/>
            <person name="von Bergen M."/>
            <person name="Seifert J."/>
            <person name="Suarez A."/>
        </authorList>
    </citation>
    <scope>NUCLEOTIDE SEQUENCE</scope>
</reference>
<feature type="non-terminal residue" evidence="1">
    <location>
        <position position="1"/>
    </location>
</feature>
<proteinExistence type="predicted"/>
<gene>
    <name evidence="1" type="ORF">OBE_05248</name>
</gene>